<evidence type="ECO:0000256" key="9">
    <source>
        <dbReference type="ARBA" id="ARBA00022842"/>
    </source>
</evidence>
<dbReference type="GO" id="GO:0000428">
    <property type="term" value="C:DNA-directed RNA polymerase complex"/>
    <property type="evidence" value="ECO:0007669"/>
    <property type="project" value="UniProtKB-KW"/>
</dbReference>
<evidence type="ECO:0000256" key="5">
    <source>
        <dbReference type="ARBA" id="ARBA00022705"/>
    </source>
</evidence>
<dbReference type="SUPFAM" id="SSF56731">
    <property type="entry name" value="DNA primase core"/>
    <property type="match status" value="1"/>
</dbReference>
<evidence type="ECO:0000256" key="12">
    <source>
        <dbReference type="HAMAP-Rule" id="MF_00974"/>
    </source>
</evidence>
<dbReference type="InterPro" id="IPR030846">
    <property type="entry name" value="DnaG_bac"/>
</dbReference>
<dbReference type="InterPro" id="IPR050219">
    <property type="entry name" value="DnaG_primase"/>
</dbReference>
<dbReference type="HAMAP" id="MF_00974">
    <property type="entry name" value="DNA_primase_DnaG"/>
    <property type="match status" value="1"/>
</dbReference>
<dbReference type="InterPro" id="IPR006171">
    <property type="entry name" value="TOPRIM_dom"/>
</dbReference>
<dbReference type="InterPro" id="IPR019475">
    <property type="entry name" value="DNA_primase_DnaB-bd"/>
</dbReference>
<keyword evidence="7 12" id="KW-0863">Zinc-finger</keyword>
<dbReference type="NCBIfam" id="TIGR01391">
    <property type="entry name" value="dnaG"/>
    <property type="match status" value="1"/>
</dbReference>
<dbReference type="GO" id="GO:0003677">
    <property type="term" value="F:DNA binding"/>
    <property type="evidence" value="ECO:0007669"/>
    <property type="project" value="UniProtKB-KW"/>
</dbReference>
<evidence type="ECO:0000256" key="4">
    <source>
        <dbReference type="ARBA" id="ARBA00022695"/>
    </source>
</evidence>
<keyword evidence="10 12" id="KW-0238">DNA-binding</keyword>
<evidence type="ECO:0000256" key="3">
    <source>
        <dbReference type="ARBA" id="ARBA00022679"/>
    </source>
</evidence>
<feature type="domain" description="Zinc finger CHC2-type" evidence="15">
    <location>
        <begin position="34"/>
        <end position="88"/>
    </location>
</feature>
<dbReference type="InterPro" id="IPR036977">
    <property type="entry name" value="DNA_primase_Znf_CHC2"/>
</dbReference>
<evidence type="ECO:0000256" key="2">
    <source>
        <dbReference type="ARBA" id="ARBA00022515"/>
    </source>
</evidence>
<comment type="domain">
    <text evidence="12">Contains an N-terminal zinc-binding domain, a central core domain that contains the primase activity, and a C-terminal DnaB-binding domain.</text>
</comment>
<dbReference type="InterPro" id="IPR034151">
    <property type="entry name" value="TOPRIM_DnaG_bac"/>
</dbReference>
<dbReference type="Pfam" id="PF08275">
    <property type="entry name" value="DNAG_N"/>
    <property type="match status" value="1"/>
</dbReference>
<evidence type="ECO:0000259" key="16">
    <source>
        <dbReference type="SMART" id="SM00493"/>
    </source>
</evidence>
<dbReference type="GO" id="GO:0003899">
    <property type="term" value="F:DNA-directed RNA polymerase activity"/>
    <property type="evidence" value="ECO:0007669"/>
    <property type="project" value="UniProtKB-UniRule"/>
</dbReference>
<evidence type="ECO:0000256" key="13">
    <source>
        <dbReference type="PIRNR" id="PIRNR002811"/>
    </source>
</evidence>
<evidence type="ECO:0000256" key="1">
    <source>
        <dbReference type="ARBA" id="ARBA00022478"/>
    </source>
</evidence>
<dbReference type="Gene3D" id="3.40.1360.10">
    <property type="match status" value="1"/>
</dbReference>
<keyword evidence="4 12" id="KW-0548">Nucleotidyltransferase</keyword>
<dbReference type="AlphaFoldDB" id="A0A7C4EV93"/>
<keyword evidence="3 12" id="KW-0808">Transferase</keyword>
<dbReference type="SMART" id="SM00493">
    <property type="entry name" value="TOPRIM"/>
    <property type="match status" value="1"/>
</dbReference>
<comment type="subunit">
    <text evidence="12">Monomer. Interacts with DnaB.</text>
</comment>
<dbReference type="InterPro" id="IPR006295">
    <property type="entry name" value="DNA_primase_DnaG"/>
</dbReference>
<dbReference type="Gene3D" id="3.90.980.10">
    <property type="entry name" value="DNA primase, catalytic core, N-terminal domain"/>
    <property type="match status" value="1"/>
</dbReference>
<evidence type="ECO:0000256" key="11">
    <source>
        <dbReference type="ARBA" id="ARBA00023163"/>
    </source>
</evidence>
<keyword evidence="5 12" id="KW-0235">DNA replication</keyword>
<reference evidence="17" key="1">
    <citation type="journal article" date="2020" name="mSystems">
        <title>Genome- and Community-Level Interaction Insights into Carbon Utilization and Element Cycling Functions of Hydrothermarchaeota in Hydrothermal Sediment.</title>
        <authorList>
            <person name="Zhou Z."/>
            <person name="Liu Y."/>
            <person name="Xu W."/>
            <person name="Pan J."/>
            <person name="Luo Z.H."/>
            <person name="Li M."/>
        </authorList>
    </citation>
    <scope>NUCLEOTIDE SEQUENCE [LARGE SCALE GENOMIC DNA]</scope>
    <source>
        <strain evidence="17">SpSt-769</strain>
    </source>
</reference>
<comment type="function">
    <text evidence="12 13">RNA polymerase that catalyzes the synthesis of short RNA molecules used as primers for DNA polymerase during DNA replication.</text>
</comment>
<dbReference type="InterPro" id="IPR016136">
    <property type="entry name" value="DNA_helicase_N/primase_C"/>
</dbReference>
<protein>
    <recommendedName>
        <fullName evidence="12 13">DNA primase</fullName>
        <ecNumber evidence="12">2.7.7.101</ecNumber>
    </recommendedName>
</protein>
<evidence type="ECO:0000256" key="8">
    <source>
        <dbReference type="ARBA" id="ARBA00022833"/>
    </source>
</evidence>
<dbReference type="FunFam" id="3.90.580.10:FF:000001">
    <property type="entry name" value="DNA primase"/>
    <property type="match status" value="1"/>
</dbReference>
<name>A0A7C4EV93_9BACT</name>
<dbReference type="Gene3D" id="3.90.580.10">
    <property type="entry name" value="Zinc finger, CHC2-type domain"/>
    <property type="match status" value="1"/>
</dbReference>
<evidence type="ECO:0000256" key="10">
    <source>
        <dbReference type="ARBA" id="ARBA00023125"/>
    </source>
</evidence>
<sequence>MRIPQAKISEIAAAADIVQVISQYVALKRAGKDYKGVCPFHGDKDPSFYVSPQKGIFHCFGCSVGGSVFNFLMRIENWTFVAAVQYLAKKYGIHLDLTEAHGGKEEDRKAILQALRLAGEYFSTHLVGEARTYLADRGISDTWIKELGLGFAPDKWDGMVFFLRSRGVPDRHARAAGLVRERADGSHYDYFRQRIMIPIRNINGQIVAYGGRILGEGTPKYLNSPESEVFTKKNTLFGLDAAREAIRKEGYVILVEGYFDQISLRTHGIDHVVAPLGTSLAQEQVRLIKRFTSNVRIVFDSDEAGIRALKRAIPMFLGQGIEPSCVLLQGAKDPDEAIQQHGTEKFKKLVEDAIPAIDFFLEHIESRCDVNTIKGKNLAIEEIMPIIGEIADSVERDYIIEKVCSRFRIKEERLRQFLRTSAARSAGLSRVERGLGLYNFPADERNVVRGMILLEGVIDAIEAAGALKDIEDPVLAELAAKATAFHRQNGRFDSKAFLHSLEDERLSSIVASWMNPRPEEDDLRPELDGDTLVYESLDRMRRRKLEKRKSEIKERMKKCIPGDDEYKQLATELMSLGRVLHK</sequence>
<keyword evidence="9" id="KW-0460">Magnesium</keyword>
<dbReference type="Pfam" id="PF01807">
    <property type="entry name" value="Zn_ribbon_DnaG"/>
    <property type="match status" value="1"/>
</dbReference>
<evidence type="ECO:0000313" key="17">
    <source>
        <dbReference type="EMBL" id="HGH61194.1"/>
    </source>
</evidence>
<evidence type="ECO:0000259" key="15">
    <source>
        <dbReference type="SMART" id="SM00400"/>
    </source>
</evidence>
<keyword evidence="1 12" id="KW-0240">DNA-directed RNA polymerase</keyword>
<gene>
    <name evidence="12" type="primary">dnaG</name>
    <name evidence="17" type="ORF">ENV54_07850</name>
</gene>
<feature type="zinc finger region" description="CHC2-type" evidence="12 14">
    <location>
        <begin position="38"/>
        <end position="62"/>
    </location>
</feature>
<dbReference type="PANTHER" id="PTHR30313">
    <property type="entry name" value="DNA PRIMASE"/>
    <property type="match status" value="1"/>
</dbReference>
<evidence type="ECO:0000256" key="7">
    <source>
        <dbReference type="ARBA" id="ARBA00022771"/>
    </source>
</evidence>
<comment type="catalytic activity">
    <reaction evidence="12">
        <text>ssDNA + n NTP = ssDNA/pppN(pN)n-1 hybrid + (n-1) diphosphate.</text>
        <dbReference type="EC" id="2.7.7.101"/>
    </reaction>
</comment>
<keyword evidence="2 12" id="KW-0639">Primosome</keyword>
<dbReference type="GO" id="GO:0005737">
    <property type="term" value="C:cytoplasm"/>
    <property type="evidence" value="ECO:0007669"/>
    <property type="project" value="TreeGrafter"/>
</dbReference>
<dbReference type="EC" id="2.7.7.101" evidence="12"/>
<keyword evidence="6 12" id="KW-0479">Metal-binding</keyword>
<dbReference type="InterPro" id="IPR013264">
    <property type="entry name" value="DNAG_N"/>
</dbReference>
<dbReference type="Pfam" id="PF10410">
    <property type="entry name" value="DnaB_bind"/>
    <property type="match status" value="1"/>
</dbReference>
<keyword evidence="11 12" id="KW-0804">Transcription</keyword>
<dbReference type="GO" id="GO:0006269">
    <property type="term" value="P:DNA replication, synthesis of primer"/>
    <property type="evidence" value="ECO:0007669"/>
    <property type="project" value="UniProtKB-UniRule"/>
</dbReference>
<comment type="similarity">
    <text evidence="12 13">Belongs to the DnaG primase family.</text>
</comment>
<keyword evidence="8 12" id="KW-0862">Zinc</keyword>
<comment type="cofactor">
    <cofactor evidence="12 13 14">
        <name>Zn(2+)</name>
        <dbReference type="ChEBI" id="CHEBI:29105"/>
    </cofactor>
    <text evidence="12 13 14">Binds 1 zinc ion per monomer.</text>
</comment>
<dbReference type="EMBL" id="DTGT01000244">
    <property type="protein sequence ID" value="HGH61194.1"/>
    <property type="molecule type" value="Genomic_DNA"/>
</dbReference>
<dbReference type="InterPro" id="IPR037068">
    <property type="entry name" value="DNA_primase_core_N_sf"/>
</dbReference>
<dbReference type="Gene3D" id="1.10.860.10">
    <property type="entry name" value="DNAb Helicase, Chain A"/>
    <property type="match status" value="1"/>
</dbReference>
<dbReference type="GO" id="GO:1990077">
    <property type="term" value="C:primosome complex"/>
    <property type="evidence" value="ECO:0007669"/>
    <property type="project" value="UniProtKB-KW"/>
</dbReference>
<evidence type="ECO:0000256" key="14">
    <source>
        <dbReference type="PIRSR" id="PIRSR002811-1"/>
    </source>
</evidence>
<organism evidence="17">
    <name type="scientific">Desulfomonile tiedjei</name>
    <dbReference type="NCBI Taxonomy" id="2358"/>
    <lineage>
        <taxon>Bacteria</taxon>
        <taxon>Pseudomonadati</taxon>
        <taxon>Thermodesulfobacteriota</taxon>
        <taxon>Desulfomonilia</taxon>
        <taxon>Desulfomonilales</taxon>
        <taxon>Desulfomonilaceae</taxon>
        <taxon>Desulfomonile</taxon>
    </lineage>
</organism>
<dbReference type="GO" id="GO:0008270">
    <property type="term" value="F:zinc ion binding"/>
    <property type="evidence" value="ECO:0007669"/>
    <property type="project" value="UniProtKB-UniRule"/>
</dbReference>
<feature type="domain" description="Toprim" evidence="16">
    <location>
        <begin position="250"/>
        <end position="321"/>
    </location>
</feature>
<dbReference type="CDD" id="cd03364">
    <property type="entry name" value="TOPRIM_DnaG_primases"/>
    <property type="match status" value="1"/>
</dbReference>
<dbReference type="InterPro" id="IPR002694">
    <property type="entry name" value="Znf_CHC2"/>
</dbReference>
<dbReference type="PIRSF" id="PIRSF002811">
    <property type="entry name" value="DnaG"/>
    <property type="match status" value="1"/>
</dbReference>
<dbReference type="SUPFAM" id="SSF57783">
    <property type="entry name" value="Zinc beta-ribbon"/>
    <property type="match status" value="1"/>
</dbReference>
<dbReference type="PANTHER" id="PTHR30313:SF2">
    <property type="entry name" value="DNA PRIMASE"/>
    <property type="match status" value="1"/>
</dbReference>
<comment type="caution">
    <text evidence="17">The sequence shown here is derived from an EMBL/GenBank/DDBJ whole genome shotgun (WGS) entry which is preliminary data.</text>
</comment>
<dbReference type="Pfam" id="PF13155">
    <property type="entry name" value="Toprim_2"/>
    <property type="match status" value="1"/>
</dbReference>
<proteinExistence type="inferred from homology"/>
<dbReference type="SMART" id="SM00400">
    <property type="entry name" value="ZnF_CHCC"/>
    <property type="match status" value="1"/>
</dbReference>
<accession>A0A7C4EV93</accession>
<evidence type="ECO:0000256" key="6">
    <source>
        <dbReference type="ARBA" id="ARBA00022723"/>
    </source>
</evidence>